<keyword evidence="3" id="KW-0732">Signal</keyword>
<dbReference type="EMBL" id="HG994593">
    <property type="protein sequence ID" value="CAF2842539.1"/>
    <property type="molecule type" value="Genomic_DNA"/>
</dbReference>
<dbReference type="InterPro" id="IPR031720">
    <property type="entry name" value="DUF4728"/>
</dbReference>
<dbReference type="Proteomes" id="UP000675881">
    <property type="component" value="Chromosome 14"/>
</dbReference>
<evidence type="ECO:0000256" key="1">
    <source>
        <dbReference type="SAM" id="MobiDB-lite"/>
    </source>
</evidence>
<dbReference type="OrthoDB" id="8118226at2759"/>
<accession>A0A7R8CJN2</accession>
<evidence type="ECO:0000256" key="3">
    <source>
        <dbReference type="SAM" id="SignalP"/>
    </source>
</evidence>
<organism evidence="4 5">
    <name type="scientific">Lepeophtheirus salmonis</name>
    <name type="common">Salmon louse</name>
    <name type="synonym">Caligus salmonis</name>
    <dbReference type="NCBI Taxonomy" id="72036"/>
    <lineage>
        <taxon>Eukaryota</taxon>
        <taxon>Metazoa</taxon>
        <taxon>Ecdysozoa</taxon>
        <taxon>Arthropoda</taxon>
        <taxon>Crustacea</taxon>
        <taxon>Multicrustacea</taxon>
        <taxon>Hexanauplia</taxon>
        <taxon>Copepoda</taxon>
        <taxon>Siphonostomatoida</taxon>
        <taxon>Caligidae</taxon>
        <taxon>Lepeophtheirus</taxon>
    </lineage>
</organism>
<evidence type="ECO:0000256" key="2">
    <source>
        <dbReference type="SAM" id="Phobius"/>
    </source>
</evidence>
<protein>
    <submittedName>
        <fullName evidence="4">(salmon louse) hypothetical protein</fullName>
    </submittedName>
</protein>
<gene>
    <name evidence="4" type="ORF">LSAA_5354</name>
</gene>
<feature type="region of interest" description="Disordered" evidence="1">
    <location>
        <begin position="213"/>
        <end position="232"/>
    </location>
</feature>
<reference evidence="4" key="1">
    <citation type="submission" date="2021-02" db="EMBL/GenBank/DDBJ databases">
        <authorList>
            <person name="Bekaert M."/>
        </authorList>
    </citation>
    <scope>NUCLEOTIDE SEQUENCE</scope>
    <source>
        <strain evidence="4">IoA-00</strain>
    </source>
</reference>
<dbReference type="Pfam" id="PF15860">
    <property type="entry name" value="DUF4728"/>
    <property type="match status" value="1"/>
</dbReference>
<evidence type="ECO:0000313" key="5">
    <source>
        <dbReference type="Proteomes" id="UP000675881"/>
    </source>
</evidence>
<keyword evidence="2" id="KW-0812">Transmembrane</keyword>
<name>A0A7R8CJN2_LEPSM</name>
<feature type="signal peptide" evidence="3">
    <location>
        <begin position="1"/>
        <end position="20"/>
    </location>
</feature>
<feature type="chain" id="PRO_5043994674" evidence="3">
    <location>
        <begin position="21"/>
        <end position="364"/>
    </location>
</feature>
<sequence>MMPMYIFFFSLLLLIGVASSTRLLMIPWMFMAMSTILCNIIFVLSVMFALRNFGSIVTFVFTSPFFAFVIYIWFAIFSTYRELGSSSTTEINTKEETRGLVSDIEVGVINPRTIIESSPSITVITNHGQSQESRVIALSGSRHSVVSSSTASLKSDTGILRGSNIQRAILGTPPPPYEIVALTKCKVEMDEEYNKDESKDTLSVSKSSCCKLTPMSSISSSSSEKASPQESIEDVISAEINSSIKQSDESSESYPSSPKELSDKEENPLLSHELICVISDISHLIKSLRNHLIIGHVITIPAHVEKKYNLSSDTVDMETSQCLIAYRDQVSHKLHPKLTEKKYINPGQFQRMKVNGNGNSNDPV</sequence>
<keyword evidence="2" id="KW-0472">Membrane</keyword>
<feature type="region of interest" description="Disordered" evidence="1">
    <location>
        <begin position="242"/>
        <end position="265"/>
    </location>
</feature>
<proteinExistence type="predicted"/>
<feature type="transmembrane region" description="Helical" evidence="2">
    <location>
        <begin position="28"/>
        <end position="50"/>
    </location>
</feature>
<keyword evidence="5" id="KW-1185">Reference proteome</keyword>
<dbReference type="AlphaFoldDB" id="A0A7R8CJN2"/>
<evidence type="ECO:0000313" key="4">
    <source>
        <dbReference type="EMBL" id="CAF2842539.1"/>
    </source>
</evidence>
<keyword evidence="2" id="KW-1133">Transmembrane helix</keyword>
<feature type="transmembrane region" description="Helical" evidence="2">
    <location>
        <begin position="57"/>
        <end position="77"/>
    </location>
</feature>